<feature type="compositionally biased region" description="Low complexity" evidence="2">
    <location>
        <begin position="341"/>
        <end position="355"/>
    </location>
</feature>
<dbReference type="Pfam" id="PF13879">
    <property type="entry name" value="Hmw_CFAP97"/>
    <property type="match status" value="1"/>
</dbReference>
<evidence type="ECO:0008006" key="5">
    <source>
        <dbReference type="Google" id="ProtNLM"/>
    </source>
</evidence>
<feature type="region of interest" description="Disordered" evidence="2">
    <location>
        <begin position="1"/>
        <end position="147"/>
    </location>
</feature>
<evidence type="ECO:0000313" key="4">
    <source>
        <dbReference type="Proteomes" id="UP001374579"/>
    </source>
</evidence>
<organism evidence="3 4">
    <name type="scientific">Littorina saxatilis</name>
    <dbReference type="NCBI Taxonomy" id="31220"/>
    <lineage>
        <taxon>Eukaryota</taxon>
        <taxon>Metazoa</taxon>
        <taxon>Spiralia</taxon>
        <taxon>Lophotrochozoa</taxon>
        <taxon>Mollusca</taxon>
        <taxon>Gastropoda</taxon>
        <taxon>Caenogastropoda</taxon>
        <taxon>Littorinimorpha</taxon>
        <taxon>Littorinoidea</taxon>
        <taxon>Littorinidae</taxon>
        <taxon>Littorina</taxon>
    </lineage>
</organism>
<dbReference type="PANTHER" id="PTHR23035">
    <property type="entry name" value="CILIA- AND FLAGELLA-ASSOCIATED PROTEIN 97-RELATED"/>
    <property type="match status" value="1"/>
</dbReference>
<comment type="caution">
    <text evidence="3">The sequence shown here is derived from an EMBL/GenBank/DDBJ whole genome shotgun (WGS) entry which is preliminary data.</text>
</comment>
<reference evidence="3 4" key="1">
    <citation type="submission" date="2024-02" db="EMBL/GenBank/DDBJ databases">
        <title>Chromosome-scale genome assembly of the rough periwinkle Littorina saxatilis.</title>
        <authorList>
            <person name="De Jode A."/>
            <person name="Faria R."/>
            <person name="Formenti G."/>
            <person name="Sims Y."/>
            <person name="Smith T.P."/>
            <person name="Tracey A."/>
            <person name="Wood J.M.D."/>
            <person name="Zagrodzka Z.B."/>
            <person name="Johannesson K."/>
            <person name="Butlin R.K."/>
            <person name="Leder E.H."/>
        </authorList>
    </citation>
    <scope>NUCLEOTIDE SEQUENCE [LARGE SCALE GENOMIC DNA]</scope>
    <source>
        <strain evidence="3">Snail1</strain>
        <tissue evidence="3">Muscle</tissue>
    </source>
</reference>
<gene>
    <name evidence="3" type="ORF">V1264_004041</name>
</gene>
<dbReference type="PANTHER" id="PTHR23035:SF1">
    <property type="entry name" value="CILIA- AND FLAGELLA-ASSOCIATED PROTEIN 97"/>
    <property type="match status" value="1"/>
</dbReference>
<feature type="compositionally biased region" description="Low complexity" evidence="2">
    <location>
        <begin position="1"/>
        <end position="12"/>
    </location>
</feature>
<sequence>MRKNSRSSSSSRSRSRSPTPDSSVRERKGKGRRRSSYSSVTSSSTDSESEGRSPTPTPRPKEAARRTAWDTGAKPINSRQDRPKTAKGRSISDKLSGGNASRKHGQKENNSPMDSDSDMTDVSPILSPRNGSVHGRSKKSGQPAVYQAMPMADSGRHIHDGGDSQALDLSILMKAVSELEKEKRVKSNTRRVMFEPLRARPMDKSNYTFNDTDTYRIEQENKRLLQKIMRQVHEGEERRPKAADIKVKQSTITASAVNRRKEQKRIESDNLSFLRRLQKIRPSRGISRNEQLTAYNSTVLHGIPISTLHPMKTGSGSGRSSRASSMAGSLGRTRSMTSIHSAATTSSFGASTTASHQSSRASSRPTSAKKSSRTERPPWDERW</sequence>
<name>A0AAN9B394_9CAEN</name>
<feature type="compositionally biased region" description="Low complexity" evidence="2">
    <location>
        <begin position="36"/>
        <end position="46"/>
    </location>
</feature>
<proteinExistence type="inferred from homology"/>
<evidence type="ECO:0000256" key="1">
    <source>
        <dbReference type="ARBA" id="ARBA00008315"/>
    </source>
</evidence>
<evidence type="ECO:0000256" key="2">
    <source>
        <dbReference type="SAM" id="MobiDB-lite"/>
    </source>
</evidence>
<dbReference type="InterPro" id="IPR038791">
    <property type="entry name" value="Cfap97/Hemingway"/>
</dbReference>
<dbReference type="InterPro" id="IPR029488">
    <property type="entry name" value="Hmw/CFAP97"/>
</dbReference>
<feature type="compositionally biased region" description="Basic and acidic residues" evidence="2">
    <location>
        <begin position="59"/>
        <end position="68"/>
    </location>
</feature>
<feature type="compositionally biased region" description="Basic and acidic residues" evidence="2">
    <location>
        <begin position="372"/>
        <end position="383"/>
    </location>
</feature>
<feature type="compositionally biased region" description="Low complexity" evidence="2">
    <location>
        <begin position="318"/>
        <end position="332"/>
    </location>
</feature>
<accession>A0AAN9B394</accession>
<feature type="compositionally biased region" description="Polar residues" evidence="2">
    <location>
        <begin position="356"/>
        <end position="369"/>
    </location>
</feature>
<comment type="similarity">
    <text evidence="1">Belongs to the CFAP97 family.</text>
</comment>
<keyword evidence="4" id="KW-1185">Reference proteome</keyword>
<protein>
    <recommendedName>
        <fullName evidence="5">Cilia- and flagella-associated protein 97</fullName>
    </recommendedName>
</protein>
<evidence type="ECO:0000313" key="3">
    <source>
        <dbReference type="EMBL" id="KAK7096999.1"/>
    </source>
</evidence>
<dbReference type="EMBL" id="JBAMIC010000013">
    <property type="protein sequence ID" value="KAK7096999.1"/>
    <property type="molecule type" value="Genomic_DNA"/>
</dbReference>
<dbReference type="AlphaFoldDB" id="A0AAN9B394"/>
<dbReference type="Proteomes" id="UP001374579">
    <property type="component" value="Unassembled WGS sequence"/>
</dbReference>
<feature type="region of interest" description="Disordered" evidence="2">
    <location>
        <begin position="306"/>
        <end position="383"/>
    </location>
</feature>